<gene>
    <name evidence="1" type="ORF">LSAT_V11C200069870</name>
</gene>
<accession>A0A9R1WAV1</accession>
<name>A0A9R1WAV1_LACSA</name>
<proteinExistence type="predicted"/>
<evidence type="ECO:0000313" key="1">
    <source>
        <dbReference type="EMBL" id="KAJ0220413.1"/>
    </source>
</evidence>
<organism evidence="1 2">
    <name type="scientific">Lactuca sativa</name>
    <name type="common">Garden lettuce</name>
    <dbReference type="NCBI Taxonomy" id="4236"/>
    <lineage>
        <taxon>Eukaryota</taxon>
        <taxon>Viridiplantae</taxon>
        <taxon>Streptophyta</taxon>
        <taxon>Embryophyta</taxon>
        <taxon>Tracheophyta</taxon>
        <taxon>Spermatophyta</taxon>
        <taxon>Magnoliopsida</taxon>
        <taxon>eudicotyledons</taxon>
        <taxon>Gunneridae</taxon>
        <taxon>Pentapetalae</taxon>
        <taxon>asterids</taxon>
        <taxon>campanulids</taxon>
        <taxon>Asterales</taxon>
        <taxon>Asteraceae</taxon>
        <taxon>Cichorioideae</taxon>
        <taxon>Cichorieae</taxon>
        <taxon>Lactucinae</taxon>
        <taxon>Lactuca</taxon>
    </lineage>
</organism>
<dbReference type="Proteomes" id="UP000235145">
    <property type="component" value="Unassembled WGS sequence"/>
</dbReference>
<evidence type="ECO:0000313" key="2">
    <source>
        <dbReference type="Proteomes" id="UP000235145"/>
    </source>
</evidence>
<dbReference type="PANTHER" id="PTHR47718:SF12">
    <property type="entry name" value="PROTEIN FAR1-RELATED SEQUENCE"/>
    <property type="match status" value="1"/>
</dbReference>
<evidence type="ECO:0008006" key="3">
    <source>
        <dbReference type="Google" id="ProtNLM"/>
    </source>
</evidence>
<reference evidence="1 2" key="1">
    <citation type="journal article" date="2017" name="Nat. Commun.">
        <title>Genome assembly with in vitro proximity ligation data and whole-genome triplication in lettuce.</title>
        <authorList>
            <person name="Reyes-Chin-Wo S."/>
            <person name="Wang Z."/>
            <person name="Yang X."/>
            <person name="Kozik A."/>
            <person name="Arikit S."/>
            <person name="Song C."/>
            <person name="Xia L."/>
            <person name="Froenicke L."/>
            <person name="Lavelle D.O."/>
            <person name="Truco M.J."/>
            <person name="Xia R."/>
            <person name="Zhu S."/>
            <person name="Xu C."/>
            <person name="Xu H."/>
            <person name="Xu X."/>
            <person name="Cox K."/>
            <person name="Korf I."/>
            <person name="Meyers B.C."/>
            <person name="Michelmore R.W."/>
        </authorList>
    </citation>
    <scope>NUCLEOTIDE SEQUENCE [LARGE SCALE GENOMIC DNA]</scope>
    <source>
        <strain evidence="2">cv. Salinas</strain>
        <tissue evidence="1">Seedlings</tissue>
    </source>
</reference>
<dbReference type="EMBL" id="NBSK02000002">
    <property type="protein sequence ID" value="KAJ0220413.1"/>
    <property type="molecule type" value="Genomic_DNA"/>
</dbReference>
<sequence length="361" mass="43240">MSTSCVLHDIKPDVPEDFKPNKSMIFKDVLKGVNFYKIYAEKDGFDVHMNTLRKNGDIIKHMYVMGKPKMNLMERNTIYSVKNCKAKIIMKCVKEMCEYRFDKFQEMHNHNLEYTFHLKFSRSLSYYDKLFILHAYTMKMGATKSYKLKSTLKGDVQHVRGKDVDYRNFKKDMGSSIGFGDTQLIVNNDATLKQVVEFDFFINQSTYCMWHIMKKLPKEVEFLKSMDFKKIFINLFNLEDERWFNDIFENKEAWVPTYFNDFPRCGLMKTTSRLESINSFFNVYLQIKIFLLNFMMNCDNAIKKQRCTQSEFDHITKVAHYVWKSPRMIEQHTVEAREMDEKFFKVVHKNQKHEVKAMYKM</sequence>
<comment type="caution">
    <text evidence="1">The sequence shown here is derived from an EMBL/GenBank/DDBJ whole genome shotgun (WGS) entry which is preliminary data.</text>
</comment>
<dbReference type="AlphaFoldDB" id="A0A9R1WAV1"/>
<protein>
    <recommendedName>
        <fullName evidence="3">Protein FAR1-RELATED SEQUENCE</fullName>
    </recommendedName>
</protein>
<keyword evidence="2" id="KW-1185">Reference proteome</keyword>
<dbReference type="PANTHER" id="PTHR47718">
    <property type="entry name" value="OS01G0519700 PROTEIN"/>
    <property type="match status" value="1"/>
</dbReference>